<reference evidence="1" key="2">
    <citation type="journal article" date="2015" name="Data Brief">
        <title>Shoot transcriptome of the giant reed, Arundo donax.</title>
        <authorList>
            <person name="Barrero R.A."/>
            <person name="Guerrero F.D."/>
            <person name="Moolhuijzen P."/>
            <person name="Goolsby J.A."/>
            <person name="Tidwell J."/>
            <person name="Bellgard S.E."/>
            <person name="Bellgard M.I."/>
        </authorList>
    </citation>
    <scope>NUCLEOTIDE SEQUENCE</scope>
    <source>
        <tissue evidence="1">Shoot tissue taken approximately 20 cm above the soil surface</tissue>
    </source>
</reference>
<reference evidence="1" key="1">
    <citation type="submission" date="2014-09" db="EMBL/GenBank/DDBJ databases">
        <authorList>
            <person name="Magalhaes I.L.F."/>
            <person name="Oliveira U."/>
            <person name="Santos F.R."/>
            <person name="Vidigal T.H.D.A."/>
            <person name="Brescovit A.D."/>
            <person name="Santos A.J."/>
        </authorList>
    </citation>
    <scope>NUCLEOTIDE SEQUENCE</scope>
    <source>
        <tissue evidence="1">Shoot tissue taken approximately 20 cm above the soil surface</tissue>
    </source>
</reference>
<evidence type="ECO:0000313" key="1">
    <source>
        <dbReference type="EMBL" id="JAE27414.1"/>
    </source>
</evidence>
<name>A0A0A9GV50_ARUDO</name>
<protein>
    <submittedName>
        <fullName evidence="1">Uncharacterized protein</fullName>
    </submittedName>
</protein>
<organism evidence="1">
    <name type="scientific">Arundo donax</name>
    <name type="common">Giant reed</name>
    <name type="synonym">Donax arundinaceus</name>
    <dbReference type="NCBI Taxonomy" id="35708"/>
    <lineage>
        <taxon>Eukaryota</taxon>
        <taxon>Viridiplantae</taxon>
        <taxon>Streptophyta</taxon>
        <taxon>Embryophyta</taxon>
        <taxon>Tracheophyta</taxon>
        <taxon>Spermatophyta</taxon>
        <taxon>Magnoliopsida</taxon>
        <taxon>Liliopsida</taxon>
        <taxon>Poales</taxon>
        <taxon>Poaceae</taxon>
        <taxon>PACMAD clade</taxon>
        <taxon>Arundinoideae</taxon>
        <taxon>Arundineae</taxon>
        <taxon>Arundo</taxon>
    </lineage>
</organism>
<sequence>MCNYAQVKSTIGFQALSLPSISLSILQLDTEKGIEQIRLQ</sequence>
<dbReference type="EMBL" id="GBRH01170482">
    <property type="protein sequence ID" value="JAE27414.1"/>
    <property type="molecule type" value="Transcribed_RNA"/>
</dbReference>
<accession>A0A0A9GV50</accession>
<proteinExistence type="predicted"/>
<dbReference type="AlphaFoldDB" id="A0A0A9GV50"/>